<evidence type="ECO:0000313" key="1">
    <source>
        <dbReference type="EMBL" id="TWT58966.1"/>
    </source>
</evidence>
<organism evidence="1 2">
    <name type="scientific">Thalassoglobus neptunius</name>
    <dbReference type="NCBI Taxonomy" id="1938619"/>
    <lineage>
        <taxon>Bacteria</taxon>
        <taxon>Pseudomonadati</taxon>
        <taxon>Planctomycetota</taxon>
        <taxon>Planctomycetia</taxon>
        <taxon>Planctomycetales</taxon>
        <taxon>Planctomycetaceae</taxon>
        <taxon>Thalassoglobus</taxon>
    </lineage>
</organism>
<proteinExistence type="predicted"/>
<protein>
    <submittedName>
        <fullName evidence="1">Uncharacterized protein</fullName>
    </submittedName>
</protein>
<dbReference type="RefSeq" id="WP_146509716.1">
    <property type="nucleotide sequence ID" value="NZ_SIHI01000001.1"/>
</dbReference>
<accession>A0A5C5X7E2</accession>
<dbReference type="Proteomes" id="UP000317243">
    <property type="component" value="Unassembled WGS sequence"/>
</dbReference>
<comment type="caution">
    <text evidence="1">The sequence shown here is derived from an EMBL/GenBank/DDBJ whole genome shotgun (WGS) entry which is preliminary data.</text>
</comment>
<keyword evidence="2" id="KW-1185">Reference proteome</keyword>
<reference evidence="1 2" key="1">
    <citation type="submission" date="2019-02" db="EMBL/GenBank/DDBJ databases">
        <title>Deep-cultivation of Planctomycetes and their phenomic and genomic characterization uncovers novel biology.</title>
        <authorList>
            <person name="Wiegand S."/>
            <person name="Jogler M."/>
            <person name="Boedeker C."/>
            <person name="Pinto D."/>
            <person name="Vollmers J."/>
            <person name="Rivas-Marin E."/>
            <person name="Kohn T."/>
            <person name="Peeters S.H."/>
            <person name="Heuer A."/>
            <person name="Rast P."/>
            <person name="Oberbeckmann S."/>
            <person name="Bunk B."/>
            <person name="Jeske O."/>
            <person name="Meyerdierks A."/>
            <person name="Storesund J.E."/>
            <person name="Kallscheuer N."/>
            <person name="Luecker S."/>
            <person name="Lage O.M."/>
            <person name="Pohl T."/>
            <person name="Merkel B.J."/>
            <person name="Hornburger P."/>
            <person name="Mueller R.-W."/>
            <person name="Bruemmer F."/>
            <person name="Labrenz M."/>
            <person name="Spormann A.M."/>
            <person name="Op Den Camp H."/>
            <person name="Overmann J."/>
            <person name="Amann R."/>
            <person name="Jetten M.S.M."/>
            <person name="Mascher T."/>
            <person name="Medema M.H."/>
            <person name="Devos D.P."/>
            <person name="Kaster A.-K."/>
            <person name="Ovreas L."/>
            <person name="Rohde M."/>
            <person name="Galperin M.Y."/>
            <person name="Jogler C."/>
        </authorList>
    </citation>
    <scope>NUCLEOTIDE SEQUENCE [LARGE SCALE GENOMIC DNA]</scope>
    <source>
        <strain evidence="1 2">KOR42</strain>
    </source>
</reference>
<dbReference type="AlphaFoldDB" id="A0A5C5X7E2"/>
<dbReference type="EMBL" id="SIHI01000001">
    <property type="protein sequence ID" value="TWT58966.1"/>
    <property type="molecule type" value="Genomic_DNA"/>
</dbReference>
<gene>
    <name evidence="1" type="ORF">KOR42_23530</name>
</gene>
<sequence length="102" mass="11531">MPIEISPPKIEGETVLVKRVNWRVTRQGYHQCGDIQLRPVGERPYGRQRWGIFVKRGGRWVRCYAKSRPYSYGDPGSIKVGLGNVKTLVIGDPTGFKSGESR</sequence>
<name>A0A5C5X7E2_9PLAN</name>
<evidence type="ECO:0000313" key="2">
    <source>
        <dbReference type="Proteomes" id="UP000317243"/>
    </source>
</evidence>